<evidence type="ECO:0000313" key="2">
    <source>
        <dbReference type="EMBL" id="EYC35663.1"/>
    </source>
</evidence>
<sequence>MFQMAMGTAPLLLLAVIGIVVSSDPPLSDHCYTCLITVTGMKAYPESSPDLPMSFIEEFTCNLARNHTKRDIHYQLCQAIIEEIKLNGLQEEIRGLTNQPSTKTANFCKKKLSVPFCNEL</sequence>
<comment type="caution">
    <text evidence="2">The sequence shown here is derived from an EMBL/GenBank/DDBJ whole genome shotgun (WGS) entry which is preliminary data.</text>
</comment>
<gene>
    <name evidence="2" type="primary">Acey_s1004.g3361</name>
    <name evidence="2" type="ORF">Y032_1004g3361</name>
</gene>
<evidence type="ECO:0000256" key="1">
    <source>
        <dbReference type="SAM" id="SignalP"/>
    </source>
</evidence>
<feature type="signal peptide" evidence="1">
    <location>
        <begin position="1"/>
        <end position="22"/>
    </location>
</feature>
<name>A0A016W9I9_9BILA</name>
<proteinExistence type="predicted"/>
<dbReference type="EMBL" id="JARK01000604">
    <property type="protein sequence ID" value="EYC35663.1"/>
    <property type="molecule type" value="Genomic_DNA"/>
</dbReference>
<organism evidence="2 3">
    <name type="scientific">Ancylostoma ceylanicum</name>
    <dbReference type="NCBI Taxonomy" id="53326"/>
    <lineage>
        <taxon>Eukaryota</taxon>
        <taxon>Metazoa</taxon>
        <taxon>Ecdysozoa</taxon>
        <taxon>Nematoda</taxon>
        <taxon>Chromadorea</taxon>
        <taxon>Rhabditida</taxon>
        <taxon>Rhabditina</taxon>
        <taxon>Rhabditomorpha</taxon>
        <taxon>Strongyloidea</taxon>
        <taxon>Ancylostomatidae</taxon>
        <taxon>Ancylostomatinae</taxon>
        <taxon>Ancylostoma</taxon>
    </lineage>
</organism>
<keyword evidence="3" id="KW-1185">Reference proteome</keyword>
<dbReference type="Proteomes" id="UP000024635">
    <property type="component" value="Unassembled WGS sequence"/>
</dbReference>
<protein>
    <recommendedName>
        <fullName evidence="4">Saposin B-type domain-containing protein</fullName>
    </recommendedName>
</protein>
<feature type="chain" id="PRO_5001491053" description="Saposin B-type domain-containing protein" evidence="1">
    <location>
        <begin position="23"/>
        <end position="120"/>
    </location>
</feature>
<dbReference type="AlphaFoldDB" id="A0A016W9I9"/>
<keyword evidence="1" id="KW-0732">Signal</keyword>
<evidence type="ECO:0000313" key="3">
    <source>
        <dbReference type="Proteomes" id="UP000024635"/>
    </source>
</evidence>
<reference evidence="3" key="1">
    <citation type="journal article" date="2015" name="Nat. Genet.">
        <title>The genome and transcriptome of the zoonotic hookworm Ancylostoma ceylanicum identify infection-specific gene families.</title>
        <authorList>
            <person name="Schwarz E.M."/>
            <person name="Hu Y."/>
            <person name="Antoshechkin I."/>
            <person name="Miller M.M."/>
            <person name="Sternberg P.W."/>
            <person name="Aroian R.V."/>
        </authorList>
    </citation>
    <scope>NUCLEOTIDE SEQUENCE</scope>
    <source>
        <strain evidence="3">HY135</strain>
    </source>
</reference>
<accession>A0A016W9I9</accession>
<evidence type="ECO:0008006" key="4">
    <source>
        <dbReference type="Google" id="ProtNLM"/>
    </source>
</evidence>